<keyword evidence="13" id="KW-1185">Reference proteome</keyword>
<dbReference type="GO" id="GO:0009584">
    <property type="term" value="P:detection of visible light"/>
    <property type="evidence" value="ECO:0007669"/>
    <property type="project" value="InterPro"/>
</dbReference>
<dbReference type="AlphaFoldDB" id="A0A251XBM5"/>
<dbReference type="PRINTS" id="PR01033">
    <property type="entry name" value="PHYTOCHROME"/>
</dbReference>
<dbReference type="InterPro" id="IPR013654">
    <property type="entry name" value="PAS_2"/>
</dbReference>
<dbReference type="Pfam" id="PF01590">
    <property type="entry name" value="GAF"/>
    <property type="match status" value="1"/>
</dbReference>
<evidence type="ECO:0000259" key="11">
    <source>
        <dbReference type="PROSITE" id="PS50046"/>
    </source>
</evidence>
<keyword evidence="2" id="KW-0597">Phosphoprotein</keyword>
<proteinExistence type="predicted"/>
<keyword evidence="8" id="KW-0157">Chromophore</keyword>
<evidence type="ECO:0000256" key="10">
    <source>
        <dbReference type="ARBA" id="ARBA00023170"/>
    </source>
</evidence>
<dbReference type="SUPFAM" id="SSF55781">
    <property type="entry name" value="GAF domain-like"/>
    <property type="match status" value="2"/>
</dbReference>
<dbReference type="Gene3D" id="3.30.450.40">
    <property type="match status" value="1"/>
</dbReference>
<evidence type="ECO:0000256" key="6">
    <source>
        <dbReference type="ARBA" id="ARBA00022777"/>
    </source>
</evidence>
<dbReference type="Pfam" id="PF00360">
    <property type="entry name" value="PHY"/>
    <property type="match status" value="1"/>
</dbReference>
<evidence type="ECO:0000313" key="12">
    <source>
        <dbReference type="EMBL" id="OUD15703.1"/>
    </source>
</evidence>
<feature type="domain" description="Phytochrome chromophore attachment site" evidence="11">
    <location>
        <begin position="159"/>
        <end position="317"/>
    </location>
</feature>
<dbReference type="PROSITE" id="PS50046">
    <property type="entry name" value="PHYTOCHROME_2"/>
    <property type="match status" value="1"/>
</dbReference>
<comment type="caution">
    <text evidence="12">The sequence shown here is derived from an EMBL/GenBank/DDBJ whole genome shotgun (WGS) entry which is preliminary data.</text>
</comment>
<dbReference type="InterPro" id="IPR013515">
    <property type="entry name" value="Phytochrome_cen-reg"/>
</dbReference>
<evidence type="ECO:0000256" key="1">
    <source>
        <dbReference type="ARBA" id="ARBA00022543"/>
    </source>
</evidence>
<dbReference type="SMART" id="SM00065">
    <property type="entry name" value="GAF"/>
    <property type="match status" value="1"/>
</dbReference>
<keyword evidence="9" id="KW-0902">Two-component regulatory system</keyword>
<dbReference type="Gene3D" id="3.30.450.20">
    <property type="entry name" value="PAS domain"/>
    <property type="match status" value="1"/>
</dbReference>
<dbReference type="InterPro" id="IPR043150">
    <property type="entry name" value="Phytochrome_PHY_sf"/>
</dbReference>
<keyword evidence="10" id="KW-0675">Receptor</keyword>
<keyword evidence="4" id="KW-0808">Transferase</keyword>
<accession>A0A251XBM5</accession>
<dbReference type="Pfam" id="PF08446">
    <property type="entry name" value="PAS_2"/>
    <property type="match status" value="1"/>
</dbReference>
<dbReference type="PANTHER" id="PTHR43065">
    <property type="entry name" value="SENSOR HISTIDINE KINASE"/>
    <property type="match status" value="1"/>
</dbReference>
<dbReference type="SUPFAM" id="SSF55785">
    <property type="entry name" value="PYP-like sensor domain (PAS domain)"/>
    <property type="match status" value="1"/>
</dbReference>
<dbReference type="GO" id="GO:0000160">
    <property type="term" value="P:phosphorelay signal transduction system"/>
    <property type="evidence" value="ECO:0007669"/>
    <property type="project" value="UniProtKB-KW"/>
</dbReference>
<keyword evidence="6" id="KW-0418">Kinase</keyword>
<reference evidence="12 13" key="1">
    <citation type="submission" date="2016-12" db="EMBL/GenBank/DDBJ databases">
        <title>Thioflexothrix psekupsii D3 genome sequencing and assembly.</title>
        <authorList>
            <person name="Fomenkov A."/>
            <person name="Vincze T."/>
            <person name="Grabovich M."/>
            <person name="Anton B.P."/>
            <person name="Dubinina G."/>
            <person name="Orlova M."/>
            <person name="Belousova E."/>
            <person name="Roberts R.J."/>
        </authorList>
    </citation>
    <scope>NUCLEOTIDE SEQUENCE [LARGE SCALE GENOMIC DNA]</scope>
    <source>
        <strain evidence="12">D3</strain>
    </source>
</reference>
<gene>
    <name evidence="12" type="ORF">TPSD3_04100</name>
</gene>
<organism evidence="12 13">
    <name type="scientific">Thioflexithrix psekupsensis</name>
    <dbReference type="NCBI Taxonomy" id="1570016"/>
    <lineage>
        <taxon>Bacteria</taxon>
        <taxon>Pseudomonadati</taxon>
        <taxon>Pseudomonadota</taxon>
        <taxon>Gammaproteobacteria</taxon>
        <taxon>Thiotrichales</taxon>
        <taxon>Thioflexithrix</taxon>
    </lineage>
</organism>
<dbReference type="InterPro" id="IPR016132">
    <property type="entry name" value="Phyto_chromo_attachment"/>
</dbReference>
<dbReference type="InterPro" id="IPR003018">
    <property type="entry name" value="GAF"/>
</dbReference>
<evidence type="ECO:0000256" key="3">
    <source>
        <dbReference type="ARBA" id="ARBA00022606"/>
    </source>
</evidence>
<keyword evidence="7" id="KW-0067">ATP-binding</keyword>
<keyword evidence="1" id="KW-0600">Photoreceptor protein</keyword>
<name>A0A251XBM5_9GAMM</name>
<dbReference type="InterPro" id="IPR035965">
    <property type="entry name" value="PAS-like_dom_sf"/>
</dbReference>
<dbReference type="InterPro" id="IPR001294">
    <property type="entry name" value="Phytochrome"/>
</dbReference>
<evidence type="ECO:0000256" key="4">
    <source>
        <dbReference type="ARBA" id="ARBA00022679"/>
    </source>
</evidence>
<dbReference type="GO" id="GO:0016301">
    <property type="term" value="F:kinase activity"/>
    <property type="evidence" value="ECO:0007669"/>
    <property type="project" value="UniProtKB-KW"/>
</dbReference>
<evidence type="ECO:0000313" key="13">
    <source>
        <dbReference type="Proteomes" id="UP000194798"/>
    </source>
</evidence>
<evidence type="ECO:0000256" key="9">
    <source>
        <dbReference type="ARBA" id="ARBA00023012"/>
    </source>
</evidence>
<dbReference type="Proteomes" id="UP000194798">
    <property type="component" value="Unassembled WGS sequence"/>
</dbReference>
<dbReference type="EMBL" id="MSLT01000006">
    <property type="protein sequence ID" value="OUD15703.1"/>
    <property type="molecule type" value="Genomic_DNA"/>
</dbReference>
<evidence type="ECO:0000256" key="2">
    <source>
        <dbReference type="ARBA" id="ARBA00022553"/>
    </source>
</evidence>
<dbReference type="GO" id="GO:0005524">
    <property type="term" value="F:ATP binding"/>
    <property type="evidence" value="ECO:0007669"/>
    <property type="project" value="UniProtKB-KW"/>
</dbReference>
<dbReference type="PANTHER" id="PTHR43065:SF10">
    <property type="entry name" value="PEROXIDE STRESS-ACTIVATED HISTIDINE KINASE MAK3"/>
    <property type="match status" value="1"/>
</dbReference>
<keyword evidence="3" id="KW-0716">Sensory transduction</keyword>
<sequence>MGGFMEKDKVVSTVIGCDQEPIHLLNGIQSHGLLFALSEPELIILQVSDNIETITGIEAEHLLNQPISHLLGLPQVDPIKQRLVMEPDALRQLDVLSFHLNVRGERQLFHGCLHRSGAVLILELEADLLFNYARELIRSPYWHYQQIKVLTSKLQKIRDVQQLQNIVVKEVRRLTGFERVMLYKFDTDWHGHVVAESKTPEARSFLGLHFPASDIPAQARALYRRHWLRGIANIDKAPAQLIPELNPLTKERLDLSHSVLRSVSPIHVKYLRNMQVQSSLSISVLKDEQLWGLIACHHSTPKYVDYPTRTVCEVIGQIVSIQMDLCENLTLYEKILRLETDKLRLDDILKLAAGLEQTRAPDAWNRLRRMVSADGVAVKFKEKQLRIGLTPTQAQIDRLIDWLETNQAGYLFFTDCLQQHYPEAADFSDVAAGLISLYVNQMELRYILWFRQEFVKTVDWAGNPEKQLQSVEEMPISPRKSFAVWRSTVRHHALPWEIYELENAMSLYDLHDLSEEFWPEDAQP</sequence>
<evidence type="ECO:0000256" key="8">
    <source>
        <dbReference type="ARBA" id="ARBA00022991"/>
    </source>
</evidence>
<keyword evidence="5" id="KW-0547">Nucleotide-binding</keyword>
<evidence type="ECO:0000256" key="5">
    <source>
        <dbReference type="ARBA" id="ARBA00022741"/>
    </source>
</evidence>
<dbReference type="InterPro" id="IPR029016">
    <property type="entry name" value="GAF-like_dom_sf"/>
</dbReference>
<protein>
    <recommendedName>
        <fullName evidence="11">Phytochrome chromophore attachment site domain-containing protein</fullName>
    </recommendedName>
</protein>
<dbReference type="GO" id="GO:0006355">
    <property type="term" value="P:regulation of DNA-templated transcription"/>
    <property type="evidence" value="ECO:0007669"/>
    <property type="project" value="InterPro"/>
</dbReference>
<dbReference type="Gene3D" id="3.30.450.270">
    <property type="match status" value="1"/>
</dbReference>
<dbReference type="GO" id="GO:0009881">
    <property type="term" value="F:photoreceptor activity"/>
    <property type="evidence" value="ECO:0007669"/>
    <property type="project" value="UniProtKB-KW"/>
</dbReference>
<evidence type="ECO:0000256" key="7">
    <source>
        <dbReference type="ARBA" id="ARBA00022840"/>
    </source>
</evidence>